<evidence type="ECO:0000256" key="8">
    <source>
        <dbReference type="ARBA" id="ARBA00072554"/>
    </source>
</evidence>
<evidence type="ECO:0000256" key="3">
    <source>
        <dbReference type="ARBA" id="ARBA00011774"/>
    </source>
</evidence>
<evidence type="ECO:0000256" key="7">
    <source>
        <dbReference type="ARBA" id="ARBA00053963"/>
    </source>
</evidence>
<comment type="catalytic activity">
    <reaction evidence="6">
        <text>S-adenosyl 3-(methylsulfanyl)propylamine + putrescine = S-methyl-5'-thioadenosine + spermidine + H(+)</text>
        <dbReference type="Rhea" id="RHEA:12721"/>
        <dbReference type="ChEBI" id="CHEBI:15378"/>
        <dbReference type="ChEBI" id="CHEBI:17509"/>
        <dbReference type="ChEBI" id="CHEBI:57443"/>
        <dbReference type="ChEBI" id="CHEBI:57834"/>
        <dbReference type="ChEBI" id="CHEBI:326268"/>
        <dbReference type="EC" id="2.5.1.16"/>
    </reaction>
</comment>
<dbReference type="InterPro" id="IPR030373">
    <property type="entry name" value="PABS_CS"/>
</dbReference>
<accession>A0A0B6Y8I5</accession>
<dbReference type="InterPro" id="IPR035246">
    <property type="entry name" value="Spermidine_synt_N"/>
</dbReference>
<comment type="function">
    <text evidence="7">Catalyzes the production of spermidine from putrescine and decarboxylated S-adenosylmethionine (dcSAM). Has a strong preference for putrescine as substrate, and has very low activity towards 1,3-diaminopropane. Has extremely low activity towards spermidine.</text>
</comment>
<evidence type="ECO:0000256" key="5">
    <source>
        <dbReference type="ARBA" id="ARBA00022679"/>
    </source>
</evidence>
<dbReference type="GO" id="GO:0008295">
    <property type="term" value="P:spermidine biosynthetic process"/>
    <property type="evidence" value="ECO:0007669"/>
    <property type="project" value="TreeGrafter"/>
</dbReference>
<comment type="subunit">
    <text evidence="3">Homodimer or homotetramer.</text>
</comment>
<name>A0A0B6Y8I5_9EUPU</name>
<feature type="domain" description="PABS" evidence="12">
    <location>
        <begin position="15"/>
        <end position="250"/>
    </location>
</feature>
<dbReference type="AlphaFoldDB" id="A0A0B6Y8I5"/>
<sequence length="301" mass="34049">MASVSTFENRSVIDKDWFREVNLNWDGYSISLKVEEVLFHEKSEYQDILVFRSKSYGNVLVLNGIIQCTERDEFTYQELITHIPMNLHPNPQRVLVIGGGDGGVVREALKYESVREIVLCEIDQVVIDVCKKHLPNMASCLDDPRVSIQVGDGVEYVRNHPGEFDIIITDAPDPEGVAEALFQRTFYQDLKSALTKDGIASCQGETIFTDVPFILDMVTQCKEVFLRVGYATGNTPTYATGILGYLLASNIPDIDFTKPLRRLSDDDLKRMNLKYYNSDIHTASFVLPNYARFALKDVIDT</sequence>
<proteinExistence type="inferred from homology"/>
<evidence type="ECO:0000256" key="2">
    <source>
        <dbReference type="ARBA" id="ARBA00007867"/>
    </source>
</evidence>
<dbReference type="FunFam" id="3.40.50.150:FF:000013">
    <property type="entry name" value="Spermidine synthase"/>
    <property type="match status" value="1"/>
</dbReference>
<organism evidence="13">
    <name type="scientific">Arion vulgaris</name>
    <dbReference type="NCBI Taxonomy" id="1028688"/>
    <lineage>
        <taxon>Eukaryota</taxon>
        <taxon>Metazoa</taxon>
        <taxon>Spiralia</taxon>
        <taxon>Lophotrochozoa</taxon>
        <taxon>Mollusca</taxon>
        <taxon>Gastropoda</taxon>
        <taxon>Heterobranchia</taxon>
        <taxon>Euthyneura</taxon>
        <taxon>Panpulmonata</taxon>
        <taxon>Eupulmonata</taxon>
        <taxon>Stylommatophora</taxon>
        <taxon>Helicina</taxon>
        <taxon>Arionoidea</taxon>
        <taxon>Arionidae</taxon>
        <taxon>Arion</taxon>
    </lineage>
</organism>
<comment type="similarity">
    <text evidence="2 11">Belongs to the spermidine/spermine synthase family.</text>
</comment>
<dbReference type="PANTHER" id="PTHR11558:SF11">
    <property type="entry name" value="SPERMIDINE SYNTHASE"/>
    <property type="match status" value="1"/>
</dbReference>
<dbReference type="CDD" id="cd02440">
    <property type="entry name" value="AdoMet_MTases"/>
    <property type="match status" value="1"/>
</dbReference>
<evidence type="ECO:0000256" key="9">
    <source>
        <dbReference type="ARBA" id="ARBA00082964"/>
    </source>
</evidence>
<dbReference type="Pfam" id="PF01564">
    <property type="entry name" value="Spermine_synth"/>
    <property type="match status" value="1"/>
</dbReference>
<dbReference type="GO" id="GO:0005829">
    <property type="term" value="C:cytosol"/>
    <property type="evidence" value="ECO:0007669"/>
    <property type="project" value="TreeGrafter"/>
</dbReference>
<dbReference type="PANTHER" id="PTHR11558">
    <property type="entry name" value="SPERMIDINE/SPERMINE SYNTHASE"/>
    <property type="match status" value="1"/>
</dbReference>
<evidence type="ECO:0000313" key="13">
    <source>
        <dbReference type="EMBL" id="CEK52429.1"/>
    </source>
</evidence>
<dbReference type="NCBIfam" id="NF002010">
    <property type="entry name" value="PRK00811.1"/>
    <property type="match status" value="1"/>
</dbReference>
<keyword evidence="10" id="KW-0620">Polyamine biosynthesis</keyword>
<dbReference type="FunFam" id="2.30.140.10:FF:000001">
    <property type="entry name" value="SPE3p Spermidine synthase"/>
    <property type="match status" value="1"/>
</dbReference>
<dbReference type="GO" id="GO:0004766">
    <property type="term" value="F:spermidine synthase activity"/>
    <property type="evidence" value="ECO:0007669"/>
    <property type="project" value="UniProtKB-EC"/>
</dbReference>
<evidence type="ECO:0000259" key="12">
    <source>
        <dbReference type="PROSITE" id="PS51006"/>
    </source>
</evidence>
<comment type="pathway">
    <text evidence="1">Amine and polyamine biosynthesis; spermidine biosynthesis; spermidine from putrescine: step 1/1.</text>
</comment>
<dbReference type="InterPro" id="IPR001045">
    <property type="entry name" value="Spermi_synthase"/>
</dbReference>
<dbReference type="EMBL" id="HACG01005564">
    <property type="protein sequence ID" value="CEK52429.1"/>
    <property type="molecule type" value="Transcribed_RNA"/>
</dbReference>
<dbReference type="PROSITE" id="PS01330">
    <property type="entry name" value="PABS_1"/>
    <property type="match status" value="1"/>
</dbReference>
<dbReference type="HAMAP" id="MF_00198">
    <property type="entry name" value="Spermidine_synth"/>
    <property type="match status" value="1"/>
</dbReference>
<reference evidence="13" key="1">
    <citation type="submission" date="2014-12" db="EMBL/GenBank/DDBJ databases">
        <title>Insight into the proteome of Arion vulgaris.</title>
        <authorList>
            <person name="Aradska J."/>
            <person name="Bulat T."/>
            <person name="Smidak R."/>
            <person name="Sarate P."/>
            <person name="Gangsoo J."/>
            <person name="Sialana F."/>
            <person name="Bilban M."/>
            <person name="Lubec G."/>
        </authorList>
    </citation>
    <scope>NUCLEOTIDE SEQUENCE</scope>
    <source>
        <tissue evidence="13">Skin</tissue>
    </source>
</reference>
<dbReference type="InterPro" id="IPR037163">
    <property type="entry name" value="Spermidine_synt_N_sf"/>
</dbReference>
<dbReference type="Gene3D" id="2.30.140.10">
    <property type="entry name" value="Spermidine synthase, tetramerisation domain"/>
    <property type="match status" value="1"/>
</dbReference>
<evidence type="ECO:0000256" key="1">
    <source>
        <dbReference type="ARBA" id="ARBA00005123"/>
    </source>
</evidence>
<gene>
    <name evidence="13" type="primary">ORF16764</name>
</gene>
<evidence type="ECO:0000256" key="4">
    <source>
        <dbReference type="ARBA" id="ARBA00012455"/>
    </source>
</evidence>
<dbReference type="NCBIfam" id="TIGR00417">
    <property type="entry name" value="speE"/>
    <property type="match status" value="1"/>
</dbReference>
<protein>
    <recommendedName>
        <fullName evidence="8">Spermidine synthase</fullName>
        <ecNumber evidence="4">2.5.1.16</ecNumber>
    </recommendedName>
    <alternativeName>
        <fullName evidence="9">Putrescine aminopropyltransferase</fullName>
    </alternativeName>
</protein>
<evidence type="ECO:0000256" key="11">
    <source>
        <dbReference type="RuleBase" id="RU003836"/>
    </source>
</evidence>
<dbReference type="Gene3D" id="3.40.50.150">
    <property type="entry name" value="Vaccinia Virus protein VP39"/>
    <property type="match status" value="1"/>
</dbReference>
<dbReference type="PROSITE" id="PS51006">
    <property type="entry name" value="PABS_2"/>
    <property type="match status" value="1"/>
</dbReference>
<evidence type="ECO:0000256" key="10">
    <source>
        <dbReference type="PROSITE-ProRule" id="PRU00354"/>
    </source>
</evidence>
<dbReference type="InterPro" id="IPR030374">
    <property type="entry name" value="PABS"/>
</dbReference>
<dbReference type="InterPro" id="IPR029063">
    <property type="entry name" value="SAM-dependent_MTases_sf"/>
</dbReference>
<keyword evidence="5 10" id="KW-0808">Transferase</keyword>
<feature type="active site" description="Proton acceptor" evidence="10">
    <location>
        <position position="170"/>
    </location>
</feature>
<dbReference type="EC" id="2.5.1.16" evidence="4"/>
<evidence type="ECO:0000256" key="6">
    <source>
        <dbReference type="ARBA" id="ARBA00049307"/>
    </source>
</evidence>
<dbReference type="SUPFAM" id="SSF53335">
    <property type="entry name" value="S-adenosyl-L-methionine-dependent methyltransferases"/>
    <property type="match status" value="1"/>
</dbReference>
<dbReference type="Pfam" id="PF17284">
    <property type="entry name" value="Spermine_synt_N"/>
    <property type="match status" value="1"/>
</dbReference>